<protein>
    <recommendedName>
        <fullName evidence="3">GPR180/TMEM145 transmembrane domain-containing protein</fullName>
    </recommendedName>
</protein>
<dbReference type="Proteomes" id="UP000187209">
    <property type="component" value="Unassembled WGS sequence"/>
</dbReference>
<gene>
    <name evidence="4" type="ORF">SteCoe_5980</name>
</gene>
<evidence type="ECO:0000313" key="4">
    <source>
        <dbReference type="EMBL" id="OMJ91489.1"/>
    </source>
</evidence>
<evidence type="ECO:0000313" key="5">
    <source>
        <dbReference type="Proteomes" id="UP000187209"/>
    </source>
</evidence>
<evidence type="ECO:0000256" key="2">
    <source>
        <dbReference type="SAM" id="SignalP"/>
    </source>
</evidence>
<dbReference type="EMBL" id="MPUH01000080">
    <property type="protein sequence ID" value="OMJ91489.1"/>
    <property type="molecule type" value="Genomic_DNA"/>
</dbReference>
<dbReference type="PANTHER" id="PTHR23252:SF24">
    <property type="entry name" value="TRANSMEMBRANE PROTEIN 145"/>
    <property type="match status" value="1"/>
</dbReference>
<sequence>MFFLLLLTLAVGKSVKNAIELNNEYPAQYLTKFGVDLGTGKWEIKAKLVKGIKSYKKDVHYDVPLLLFRDSDWDPSIFQCKNHEKAATTLLRLPADGTWSEVFTGTLGEVEEPHIWFFVLADCERQLGETSKLRIELNIKSGDESELPVEMKGMKRIYTIVCILFTLLLGRNIHRLYKHFNQEEEVEAIIVMLNIAVVCEFISMIFYIFHITAYESNGKGVAAFEFFGSSGNFISDFIMIFLLLLVAQGWSITFRDFPSPEVYISVMIILGFLHFILSAIEMSFSDAYYLFSNYDGLLGWLIFVSRIIMLIWLYWNLSDILDRVPPNTNLFLRRFALASAAYILALPVLIFIAQALPPYKRQKFIVGSNILLQGLAMFLLSWLFTSKNQFYKISVVSASILPGMKKHDY</sequence>
<keyword evidence="1" id="KW-1133">Transmembrane helix</keyword>
<comment type="caution">
    <text evidence="4">The sequence shown here is derived from an EMBL/GenBank/DDBJ whole genome shotgun (WGS) entry which is preliminary data.</text>
</comment>
<feature type="transmembrane region" description="Helical" evidence="1">
    <location>
        <begin position="365"/>
        <end position="384"/>
    </location>
</feature>
<keyword evidence="2" id="KW-0732">Signal</keyword>
<feature type="transmembrane region" description="Helical" evidence="1">
    <location>
        <begin position="186"/>
        <end position="209"/>
    </location>
</feature>
<name>A0A1R2CR59_9CILI</name>
<dbReference type="AlphaFoldDB" id="A0A1R2CR59"/>
<dbReference type="GO" id="GO:0019236">
    <property type="term" value="P:response to pheromone"/>
    <property type="evidence" value="ECO:0007669"/>
    <property type="project" value="InterPro"/>
</dbReference>
<proteinExistence type="predicted"/>
<feature type="chain" id="PRO_5012661275" description="GPR180/TMEM145 transmembrane domain-containing protein" evidence="2">
    <location>
        <begin position="19"/>
        <end position="409"/>
    </location>
</feature>
<feature type="domain" description="GPR180/TMEM145 transmembrane" evidence="3">
    <location>
        <begin position="163"/>
        <end position="380"/>
    </location>
</feature>
<feature type="transmembrane region" description="Helical" evidence="1">
    <location>
        <begin position="262"/>
        <end position="285"/>
    </location>
</feature>
<evidence type="ECO:0000256" key="1">
    <source>
        <dbReference type="SAM" id="Phobius"/>
    </source>
</evidence>
<evidence type="ECO:0000259" key="3">
    <source>
        <dbReference type="Pfam" id="PF10192"/>
    </source>
</evidence>
<dbReference type="Pfam" id="PF10192">
    <property type="entry name" value="GPR180-TMEM145_TM"/>
    <property type="match status" value="1"/>
</dbReference>
<keyword evidence="1" id="KW-0812">Transmembrane</keyword>
<dbReference type="InterPro" id="IPR047831">
    <property type="entry name" value="GPR180/TMEM145"/>
</dbReference>
<accession>A0A1R2CR59</accession>
<dbReference type="OrthoDB" id="429400at2759"/>
<reference evidence="4 5" key="1">
    <citation type="submission" date="2016-11" db="EMBL/GenBank/DDBJ databases">
        <title>The macronuclear genome of Stentor coeruleus: a giant cell with tiny introns.</title>
        <authorList>
            <person name="Slabodnick M."/>
            <person name="Ruby J.G."/>
            <person name="Reiff S.B."/>
            <person name="Swart E.C."/>
            <person name="Gosai S."/>
            <person name="Prabakaran S."/>
            <person name="Witkowska E."/>
            <person name="Larue G.E."/>
            <person name="Fisher S."/>
            <person name="Freeman R.M."/>
            <person name="Gunawardena J."/>
            <person name="Chu W."/>
            <person name="Stover N.A."/>
            <person name="Gregory B.D."/>
            <person name="Nowacki M."/>
            <person name="Derisi J."/>
            <person name="Roy S.W."/>
            <person name="Marshall W.F."/>
            <person name="Sood P."/>
        </authorList>
    </citation>
    <scope>NUCLEOTIDE SEQUENCE [LARGE SCALE GENOMIC DNA]</scope>
    <source>
        <strain evidence="4">WM001</strain>
    </source>
</reference>
<dbReference type="InterPro" id="IPR019336">
    <property type="entry name" value="GPR180/TMEM145_TM"/>
</dbReference>
<feature type="transmembrane region" description="Helical" evidence="1">
    <location>
        <begin position="297"/>
        <end position="315"/>
    </location>
</feature>
<keyword evidence="5" id="KW-1185">Reference proteome</keyword>
<dbReference type="PANTHER" id="PTHR23252">
    <property type="entry name" value="INTIMAL THICKNESS RECEPTOR-RELATED"/>
    <property type="match status" value="1"/>
</dbReference>
<feature type="transmembrane region" description="Helical" evidence="1">
    <location>
        <begin position="229"/>
        <end position="250"/>
    </location>
</feature>
<feature type="signal peptide" evidence="2">
    <location>
        <begin position="1"/>
        <end position="18"/>
    </location>
</feature>
<keyword evidence="1" id="KW-0472">Membrane</keyword>
<feature type="transmembrane region" description="Helical" evidence="1">
    <location>
        <begin position="157"/>
        <end position="174"/>
    </location>
</feature>
<feature type="transmembrane region" description="Helical" evidence="1">
    <location>
        <begin position="335"/>
        <end position="353"/>
    </location>
</feature>
<organism evidence="4 5">
    <name type="scientific">Stentor coeruleus</name>
    <dbReference type="NCBI Taxonomy" id="5963"/>
    <lineage>
        <taxon>Eukaryota</taxon>
        <taxon>Sar</taxon>
        <taxon>Alveolata</taxon>
        <taxon>Ciliophora</taxon>
        <taxon>Postciliodesmatophora</taxon>
        <taxon>Heterotrichea</taxon>
        <taxon>Heterotrichida</taxon>
        <taxon>Stentoridae</taxon>
        <taxon>Stentor</taxon>
    </lineage>
</organism>
<dbReference type="GO" id="GO:0007186">
    <property type="term" value="P:G protein-coupled receptor signaling pathway"/>
    <property type="evidence" value="ECO:0007669"/>
    <property type="project" value="InterPro"/>
</dbReference>